<keyword evidence="6 14" id="KW-0255">Endonuclease</keyword>
<dbReference type="GO" id="GO:0048257">
    <property type="term" value="F:3'-flap endonuclease activity"/>
    <property type="evidence" value="ECO:0007669"/>
    <property type="project" value="TreeGrafter"/>
</dbReference>
<accession>A0AAD5TZ14</accession>
<dbReference type="Gene3D" id="3.40.50.10130">
    <property type="match status" value="1"/>
</dbReference>
<sequence>MSKSKECANPLFERWLVEWKGDYEELARGGSTSDKNKAHAIGKALKGLRDYPNTLDLSTYKKGTVSGIGTKIKERLEERYAKYLREGGIPISEQQNSQESTLETTVTLKKKTRQRKTPIEGEVGEETVAKKKKKNKNNLESLKATEEKKIKNYIPAFRSGGYAILIVLIEELEEGRESVSKEILIKNGEAYCNASFTVPVNNYTAWSSMKTLLEKRLVLKHGNPHRYSLTEEGEKIARVEIEKLKKTEESVEVVVNSNCDLNVVNNFDSDWHPRPLESKHSELNCDVEDESNFFVFDYIDFDCNKSNSCNEAFIEFEESTGDILYKIKFDKYQIKKKLFKKVRRVEKLNEEYYLGYLCYEDVLSLKKIKSIIKSQPKKDLKKSIVSNNAPDTLRPSVTNFNQAEVQTNFSNPRSGLVLPNTAFTDNIMFENMKAGNFEIILALDNRETGGLKNRTHFQNTFAKHNLNVIQLALPIGDFAWVAESKDDPSKRFFLDFIVERKAGADFVSSVTDTRLEEQK</sequence>
<evidence type="ECO:0000259" key="17">
    <source>
        <dbReference type="Pfam" id="PF21136"/>
    </source>
</evidence>
<comment type="cofactor">
    <cofactor evidence="1 14">
        <name>Mg(2+)</name>
        <dbReference type="ChEBI" id="CHEBI:18420"/>
    </cofactor>
</comment>
<keyword evidence="11 14" id="KW-0234">DNA repair</keyword>
<feature type="domain" description="MUS81 winged helix" evidence="17">
    <location>
        <begin position="155"/>
        <end position="237"/>
    </location>
</feature>
<dbReference type="InterPro" id="IPR047417">
    <property type="entry name" value="WHD_MUS81"/>
</dbReference>
<dbReference type="SUPFAM" id="SSF52980">
    <property type="entry name" value="Restriction endonuclease-like"/>
    <property type="match status" value="1"/>
</dbReference>
<dbReference type="GO" id="GO:0000712">
    <property type="term" value="P:resolution of meiotic recombination intermediates"/>
    <property type="evidence" value="ECO:0007669"/>
    <property type="project" value="UniProtKB-ARBA"/>
</dbReference>
<dbReference type="GO" id="GO:0048476">
    <property type="term" value="C:Holliday junction resolvase complex"/>
    <property type="evidence" value="ECO:0007669"/>
    <property type="project" value="UniProtKB-UniRule"/>
</dbReference>
<feature type="domain" description="Crossover junction endonuclease MUS81-like HHH" evidence="16">
    <location>
        <begin position="7"/>
        <end position="83"/>
    </location>
</feature>
<dbReference type="CDD" id="cd20074">
    <property type="entry name" value="XPF_nuclease_Mus81"/>
    <property type="match status" value="1"/>
</dbReference>
<evidence type="ECO:0000256" key="11">
    <source>
        <dbReference type="ARBA" id="ARBA00023204"/>
    </source>
</evidence>
<evidence type="ECO:0000256" key="14">
    <source>
        <dbReference type="RuleBase" id="RU369042"/>
    </source>
</evidence>
<dbReference type="Gene3D" id="1.10.150.110">
    <property type="entry name" value="DNA polymerase beta, N-terminal domain-like"/>
    <property type="match status" value="1"/>
</dbReference>
<keyword evidence="4 14" id="KW-0540">Nuclease</keyword>
<dbReference type="InterPro" id="IPR033309">
    <property type="entry name" value="Mus81"/>
</dbReference>
<dbReference type="GO" id="GO:0031573">
    <property type="term" value="P:mitotic intra-S DNA damage checkpoint signaling"/>
    <property type="evidence" value="ECO:0007669"/>
    <property type="project" value="TreeGrafter"/>
</dbReference>
<dbReference type="Gene3D" id="1.10.10.10">
    <property type="entry name" value="Winged helix-like DNA-binding domain superfamily/Winged helix DNA-binding domain"/>
    <property type="match status" value="1"/>
</dbReference>
<dbReference type="GO" id="GO:0000727">
    <property type="term" value="P:double-strand break repair via break-induced replication"/>
    <property type="evidence" value="ECO:0007669"/>
    <property type="project" value="UniProtKB-UniRule"/>
</dbReference>
<dbReference type="Pfam" id="PF21136">
    <property type="entry name" value="WHD_MUS81"/>
    <property type="match status" value="1"/>
</dbReference>
<evidence type="ECO:0000256" key="7">
    <source>
        <dbReference type="ARBA" id="ARBA00022763"/>
    </source>
</evidence>
<organism evidence="18 19">
    <name type="scientific">Clydaea vesicula</name>
    <dbReference type="NCBI Taxonomy" id="447962"/>
    <lineage>
        <taxon>Eukaryota</taxon>
        <taxon>Fungi</taxon>
        <taxon>Fungi incertae sedis</taxon>
        <taxon>Chytridiomycota</taxon>
        <taxon>Chytridiomycota incertae sedis</taxon>
        <taxon>Chytridiomycetes</taxon>
        <taxon>Lobulomycetales</taxon>
        <taxon>Lobulomycetaceae</taxon>
        <taxon>Clydaea</taxon>
    </lineage>
</organism>
<name>A0AAD5TZ14_9FUNG</name>
<protein>
    <recommendedName>
        <fullName evidence="14">Crossover junction endonuclease MUS81</fullName>
        <ecNumber evidence="14">3.1.22.-</ecNumber>
    </recommendedName>
</protein>
<comment type="subcellular location">
    <subcellularLocation>
        <location evidence="2 14">Nucleus</location>
    </subcellularLocation>
</comment>
<dbReference type="InterPro" id="IPR047416">
    <property type="entry name" value="XPF_nuclease_Mus81"/>
</dbReference>
<keyword evidence="5 14" id="KW-0479">Metal-binding</keyword>
<evidence type="ECO:0000256" key="2">
    <source>
        <dbReference type="ARBA" id="ARBA00004123"/>
    </source>
</evidence>
<evidence type="ECO:0000313" key="18">
    <source>
        <dbReference type="EMBL" id="KAJ3210615.1"/>
    </source>
</evidence>
<evidence type="ECO:0000313" key="19">
    <source>
        <dbReference type="Proteomes" id="UP001211065"/>
    </source>
</evidence>
<dbReference type="Pfam" id="PF14716">
    <property type="entry name" value="HHH_8"/>
    <property type="match status" value="1"/>
</dbReference>
<gene>
    <name evidence="18" type="primary">MUS81</name>
    <name evidence="18" type="ORF">HK099_008209</name>
</gene>
<evidence type="ECO:0000259" key="15">
    <source>
        <dbReference type="Pfam" id="PF02732"/>
    </source>
</evidence>
<comment type="similarity">
    <text evidence="3 14">Belongs to the XPF family.</text>
</comment>
<feature type="non-terminal residue" evidence="18">
    <location>
        <position position="1"/>
    </location>
</feature>
<evidence type="ECO:0000256" key="1">
    <source>
        <dbReference type="ARBA" id="ARBA00001946"/>
    </source>
</evidence>
<evidence type="ECO:0000256" key="9">
    <source>
        <dbReference type="ARBA" id="ARBA00022842"/>
    </source>
</evidence>
<dbReference type="GO" id="GO:0008821">
    <property type="term" value="F:crossover junction DNA endonuclease activity"/>
    <property type="evidence" value="ECO:0007669"/>
    <property type="project" value="UniProtKB-UniRule"/>
</dbReference>
<dbReference type="GO" id="GO:0046872">
    <property type="term" value="F:metal ion binding"/>
    <property type="evidence" value="ECO:0007669"/>
    <property type="project" value="UniProtKB-UniRule"/>
</dbReference>
<dbReference type="FunFam" id="1.10.10.10:FF:000307">
    <property type="entry name" value="Crossover junction endonuclease MUS81"/>
    <property type="match status" value="1"/>
</dbReference>
<keyword evidence="12 14" id="KW-0539">Nucleus</keyword>
<evidence type="ECO:0000256" key="10">
    <source>
        <dbReference type="ARBA" id="ARBA00023172"/>
    </source>
</evidence>
<dbReference type="CDD" id="cd21036">
    <property type="entry name" value="WH_MUS81"/>
    <property type="match status" value="1"/>
</dbReference>
<keyword evidence="13" id="KW-0469">Meiosis</keyword>
<dbReference type="InterPro" id="IPR036388">
    <property type="entry name" value="WH-like_DNA-bd_sf"/>
</dbReference>
<dbReference type="Proteomes" id="UP001211065">
    <property type="component" value="Unassembled WGS sequence"/>
</dbReference>
<comment type="caution">
    <text evidence="18">The sequence shown here is derived from an EMBL/GenBank/DDBJ whole genome shotgun (WGS) entry which is preliminary data.</text>
</comment>
<dbReference type="GO" id="GO:0005634">
    <property type="term" value="C:nucleus"/>
    <property type="evidence" value="ECO:0007669"/>
    <property type="project" value="UniProtKB-SubCell"/>
</dbReference>
<keyword evidence="10 14" id="KW-0233">DNA recombination</keyword>
<evidence type="ECO:0000256" key="13">
    <source>
        <dbReference type="ARBA" id="ARBA00023254"/>
    </source>
</evidence>
<evidence type="ECO:0000256" key="12">
    <source>
        <dbReference type="ARBA" id="ARBA00023242"/>
    </source>
</evidence>
<keyword evidence="8 14" id="KW-0378">Hydrolase</keyword>
<dbReference type="PANTHER" id="PTHR13451">
    <property type="entry name" value="CLASS II CROSSOVER JUNCTION ENDONUCLEASE MUS81"/>
    <property type="match status" value="1"/>
</dbReference>
<reference evidence="18" key="1">
    <citation type="submission" date="2020-05" db="EMBL/GenBank/DDBJ databases">
        <title>Phylogenomic resolution of chytrid fungi.</title>
        <authorList>
            <person name="Stajich J.E."/>
            <person name="Amses K."/>
            <person name="Simmons R."/>
            <person name="Seto K."/>
            <person name="Myers J."/>
            <person name="Bonds A."/>
            <person name="Quandt C.A."/>
            <person name="Barry K."/>
            <person name="Liu P."/>
            <person name="Grigoriev I."/>
            <person name="Longcore J.E."/>
            <person name="James T.Y."/>
        </authorList>
    </citation>
    <scope>NUCLEOTIDE SEQUENCE</scope>
    <source>
        <strain evidence="18">JEL0476</strain>
    </source>
</reference>
<dbReference type="Pfam" id="PF02732">
    <property type="entry name" value="ERCC4"/>
    <property type="match status" value="1"/>
</dbReference>
<dbReference type="InterPro" id="IPR027421">
    <property type="entry name" value="DNA_pol_lamdba_lyase_dom_sf"/>
</dbReference>
<dbReference type="EC" id="3.1.22.-" evidence="14"/>
<comment type="subunit">
    <text evidence="14">Interacts with EME1.</text>
</comment>
<keyword evidence="9 14" id="KW-0460">Magnesium</keyword>
<dbReference type="InterPro" id="IPR011335">
    <property type="entry name" value="Restrct_endonuc-II-like"/>
</dbReference>
<evidence type="ECO:0000256" key="5">
    <source>
        <dbReference type="ARBA" id="ARBA00022723"/>
    </source>
</evidence>
<evidence type="ECO:0000256" key="8">
    <source>
        <dbReference type="ARBA" id="ARBA00022801"/>
    </source>
</evidence>
<feature type="domain" description="ERCC4" evidence="15">
    <location>
        <begin position="444"/>
        <end position="519"/>
    </location>
</feature>
<dbReference type="PANTHER" id="PTHR13451:SF0">
    <property type="entry name" value="CROSSOVER JUNCTION ENDONUCLEASE MUS81"/>
    <property type="match status" value="1"/>
</dbReference>
<comment type="function">
    <text evidence="14">Interacts with EME1 to form a DNA structure-specific endonuclease with substrate preference for branched DNA structures with a 5'-end at the branch nick. Typical substrates include 3'-flap structures, D-loops, replication forks and nicked Holliday junctions. May be required in mitosis for the processing of stalled or collapsed replication fork intermediates. May be required in meiosis for the repair of meiosis-specific double strand breaks subsequent to single-end invasion (SEI).</text>
</comment>
<evidence type="ECO:0000259" key="16">
    <source>
        <dbReference type="Pfam" id="PF14716"/>
    </source>
</evidence>
<evidence type="ECO:0000256" key="3">
    <source>
        <dbReference type="ARBA" id="ARBA00010015"/>
    </source>
</evidence>
<dbReference type="EMBL" id="JADGJW010000880">
    <property type="protein sequence ID" value="KAJ3210615.1"/>
    <property type="molecule type" value="Genomic_DNA"/>
</dbReference>
<evidence type="ECO:0000256" key="4">
    <source>
        <dbReference type="ARBA" id="ARBA00022722"/>
    </source>
</evidence>
<keyword evidence="19" id="KW-1185">Reference proteome</keyword>
<dbReference type="InterPro" id="IPR010996">
    <property type="entry name" value="HHH_MUS81"/>
</dbReference>
<proteinExistence type="inferred from homology"/>
<dbReference type="GO" id="GO:0003677">
    <property type="term" value="F:DNA binding"/>
    <property type="evidence" value="ECO:0007669"/>
    <property type="project" value="UniProtKB-UniRule"/>
</dbReference>
<evidence type="ECO:0000256" key="6">
    <source>
        <dbReference type="ARBA" id="ARBA00022759"/>
    </source>
</evidence>
<dbReference type="GO" id="GO:0006308">
    <property type="term" value="P:DNA catabolic process"/>
    <property type="evidence" value="ECO:0007669"/>
    <property type="project" value="UniProtKB-UniRule"/>
</dbReference>
<dbReference type="InterPro" id="IPR006166">
    <property type="entry name" value="ERCC4_domain"/>
</dbReference>
<dbReference type="AlphaFoldDB" id="A0AAD5TZ14"/>
<keyword evidence="7 14" id="KW-0227">DNA damage</keyword>